<keyword evidence="5" id="KW-1185">Reference proteome</keyword>
<keyword evidence="2" id="KW-0472">Membrane</keyword>
<protein>
    <submittedName>
        <fullName evidence="6">C-type mannose receptor 2-like isoform X1</fullName>
    </submittedName>
</protein>
<feature type="domain" description="C-type lectin" evidence="4">
    <location>
        <begin position="317"/>
        <end position="439"/>
    </location>
</feature>
<feature type="domain" description="C-type lectin" evidence="4">
    <location>
        <begin position="616"/>
        <end position="732"/>
    </location>
</feature>
<feature type="signal peptide" evidence="3">
    <location>
        <begin position="1"/>
        <end position="26"/>
    </location>
</feature>
<dbReference type="PROSITE" id="PS50041">
    <property type="entry name" value="C_TYPE_LECTIN_2"/>
    <property type="match status" value="12"/>
</dbReference>
<feature type="domain" description="C-type lectin" evidence="4">
    <location>
        <begin position="1050"/>
        <end position="1165"/>
    </location>
</feature>
<gene>
    <name evidence="6" type="primary">LOC115213017</name>
</gene>
<feature type="domain" description="C-type lectin" evidence="4">
    <location>
        <begin position="38"/>
        <end position="161"/>
    </location>
</feature>
<feature type="domain" description="C-type lectin" evidence="4">
    <location>
        <begin position="1195"/>
        <end position="1310"/>
    </location>
</feature>
<feature type="chain" id="PRO_5027871887" evidence="3">
    <location>
        <begin position="27"/>
        <end position="1855"/>
    </location>
</feature>
<evidence type="ECO:0000313" key="6">
    <source>
        <dbReference type="RefSeq" id="XP_029637774.1"/>
    </source>
</evidence>
<name>A0A6P7SH86_9MOLL</name>
<dbReference type="Gene3D" id="3.10.100.10">
    <property type="entry name" value="Mannose-Binding Protein A, subunit A"/>
    <property type="match status" value="12"/>
</dbReference>
<dbReference type="Pfam" id="PF00059">
    <property type="entry name" value="Lectin_C"/>
    <property type="match status" value="12"/>
</dbReference>
<feature type="domain" description="C-type lectin" evidence="4">
    <location>
        <begin position="1337"/>
        <end position="1461"/>
    </location>
</feature>
<keyword evidence="3" id="KW-0732">Signal</keyword>
<evidence type="ECO:0000256" key="3">
    <source>
        <dbReference type="SAM" id="SignalP"/>
    </source>
</evidence>
<proteinExistence type="predicted"/>
<feature type="transmembrane region" description="Helical" evidence="2">
    <location>
        <begin position="1803"/>
        <end position="1825"/>
    </location>
</feature>
<evidence type="ECO:0000256" key="1">
    <source>
        <dbReference type="ARBA" id="ARBA00023157"/>
    </source>
</evidence>
<dbReference type="SMART" id="SM00034">
    <property type="entry name" value="CLECT"/>
    <property type="match status" value="12"/>
</dbReference>
<keyword evidence="2" id="KW-1133">Transmembrane helix</keyword>
<dbReference type="PROSITE" id="PS00615">
    <property type="entry name" value="C_TYPE_LECTIN_1"/>
    <property type="match status" value="5"/>
</dbReference>
<evidence type="ECO:0000313" key="5">
    <source>
        <dbReference type="Proteomes" id="UP000515154"/>
    </source>
</evidence>
<organism evidence="5 6">
    <name type="scientific">Octopus sinensis</name>
    <name type="common">East Asian common octopus</name>
    <dbReference type="NCBI Taxonomy" id="2607531"/>
    <lineage>
        <taxon>Eukaryota</taxon>
        <taxon>Metazoa</taxon>
        <taxon>Spiralia</taxon>
        <taxon>Lophotrochozoa</taxon>
        <taxon>Mollusca</taxon>
        <taxon>Cephalopoda</taxon>
        <taxon>Coleoidea</taxon>
        <taxon>Octopodiformes</taxon>
        <taxon>Octopoda</taxon>
        <taxon>Incirrata</taxon>
        <taxon>Octopodidae</taxon>
        <taxon>Octopus</taxon>
    </lineage>
</organism>
<sequence>MSWYSVEYLLVFIVFTSFGLIRDAHGHFCPKDWIYRQDSNSCYLITTMVRRPWLEAQLACEANEGYLLKIDDEDERNWILTQIGKVQSTDTLRTSEWWLGLNDRKKELKWVWTDGTPIAEKAIVWNDHEPNNWGGTEWCAEIWGHGLNDKSCSIVQAYICERPKNYPFKCDNDRGWEYYNGTCYKFFSEPMSWHNAQFTCEMEDSELITIEDRTVQFHVNDLAMKYLKSVWIGLRYIEDEDKGAYEWQWTNGKQVSINFWNEGRFPFIKEQVKNNTCAFADPYIKTVNIWLSGECHSLKPFMCQKKTGTCVDGWEQHQDSCYQFSFLYRLTYTKAKEYCEAQNAYLADINSARDQDFINDKLKELSDAGIERFWIGLTVDMEGRPEWDNGENVTFTNWPLNGKPRKTHNARCVHIKTNNVEGRWVVDNACSQARAFVCKIATDVKVKDVAKPVEHYSCAPGWFAMSKYCYKFFSASLTWLAAKIACQKHNAHLIKVSGRTAMSVLKIPTRFRKKYVWIGLNDRAKEGNMIWESDGTKLDPTFARWYPGEPDNVESHENCVASSLLPVAGYWSDFDCQRSFPFVCQRLADNIPEAENTTLTPGVNQACGAEWESDPTGKTCYHFSDEQLTWFDAQLSCSYHGGYLASITGLHEQFYIAGRIQNMQSVTLWIGAHDLQEEGLWLWSDKSPMSYFNWKTGHPDYDRVKNNCAMVGRNDSLWVDNVCYLRSGYICKKAALPEPTTTLTPPTPPPDDSEFSCPNTWVFYDGACYKVVTELFSWEHSLQNCYLQGGDLVSINSRSEQSFIHKLVTTAKPSKIFWIGLTDAHHEGIYTWSNGDKVMYTNWNAWEPNNFVTENCVLYSTSEKRWSDYKCNSKEGSICKKAAERIATENCLSNIQSGSLCFMHVMIPKNWHDAWTYCRSKFNGDLATIDNYKKQQSANQGILSHGPPYWIAPESSKGPFQNWKDDKKVELTNSKCLAIESGSMKKWIRISCLDAAYFICARSLDATKNTTLSPPVISPSHSTTTIETTPVLPSVETNVTLSCPEEWKFFRNSCYKEFYTNLHGLKWIDALHSCQEHSALLVSLESDEELMFLRTNVMKKNNNPYWLGGRFTESGNITWLNSKYPVNVDHGLIPFSFHSLCPVISQWQPNIYSLHCDQAADWICKMTPRFHKEEVNTENLDIYCKRGSLLQGPYFNGSCYVSAFEFKKVTWHKSKTVCELYNKRIASIHSQDENDFLAMAFSARRFFWIGIHTYSMVHDNKWADGSEIDYTNWDEGEPSDIYKNPCTILDTMSGKWRTINCYALIPALCKGQDNHEISDKHHETVLTGGCPPGFALFGNKCFKIEGTGYREQLGWQAAQEKCHSYGKLFGLASIQTRFEQAFLTLMMKSLNISLWIGMRKGLDYLTWVDNSPLSFFHFSTLAVEELLQYTGTSCIATHTEPYSAGLWFGSNCYELAGYICQGYRDANLPLVKKPEVVSKLGYKKYGNAEYKVVKMNKTWTEAEAFCQKDGGAHVASIADAFENAALRLMGKDVQEEFWIGARKRGKQMAWSDSWPMQYTRWPVIMTEEDECGLYQAQDVWNMVDCNKEYPFICKITYGKPPKVAGTPSQTGKCPEDWIQIKNKCYLVKSTLRSWPDANYVCAQIGATLTSLHSADDITSIKDVRISLALLPSNSIWIGLSLKSGILHWSDDSNVDFLNFMHGETSDDDHASYFNEHNISRNCFVMDFQTALWRRVSCFEKFTFLCMTDQLLPPTTNSSGVCLNCTTGIPEPVLPPTTNSSGVCLNCTTGIPEPVKPTVTTVEIVAICLVVPVLLVVLALIPYYIIKRKTEAASPETESFLNSLYESPNFMVMNPC</sequence>
<evidence type="ECO:0000259" key="4">
    <source>
        <dbReference type="PROSITE" id="PS50041"/>
    </source>
</evidence>
<dbReference type="InterPro" id="IPR018378">
    <property type="entry name" value="C-type_lectin_CS"/>
</dbReference>
<dbReference type="RefSeq" id="XP_029637774.1">
    <property type="nucleotide sequence ID" value="XM_029781914.2"/>
</dbReference>
<feature type="domain" description="C-type lectin" evidence="4">
    <location>
        <begin position="179"/>
        <end position="304"/>
    </location>
</feature>
<keyword evidence="1" id="KW-1015">Disulfide bond</keyword>
<reference evidence="6" key="1">
    <citation type="submission" date="2025-08" db="UniProtKB">
        <authorList>
            <consortium name="RefSeq"/>
        </authorList>
    </citation>
    <scope>IDENTIFICATION</scope>
</reference>
<dbReference type="KEGG" id="osn:115213017"/>
<feature type="domain" description="C-type lectin" evidence="4">
    <location>
        <begin position="1620"/>
        <end position="1746"/>
    </location>
</feature>
<feature type="domain" description="C-type lectin" evidence="4">
    <location>
        <begin position="1485"/>
        <end position="1594"/>
    </location>
</feature>
<evidence type="ECO:0000256" key="2">
    <source>
        <dbReference type="SAM" id="Phobius"/>
    </source>
</evidence>
<feature type="domain" description="C-type lectin" evidence="4">
    <location>
        <begin position="465"/>
        <end position="585"/>
    </location>
</feature>
<dbReference type="InterPro" id="IPR016187">
    <property type="entry name" value="CTDL_fold"/>
</dbReference>
<dbReference type="SUPFAM" id="SSF56436">
    <property type="entry name" value="C-type lectin-like"/>
    <property type="match status" value="12"/>
</dbReference>
<dbReference type="InterPro" id="IPR016186">
    <property type="entry name" value="C-type_lectin-like/link_sf"/>
</dbReference>
<dbReference type="InterPro" id="IPR001304">
    <property type="entry name" value="C-type_lectin-like"/>
</dbReference>
<dbReference type="PANTHER" id="PTHR22803">
    <property type="entry name" value="MANNOSE, PHOSPHOLIPASE, LECTIN RECEPTOR RELATED"/>
    <property type="match status" value="1"/>
</dbReference>
<dbReference type="InterPro" id="IPR050111">
    <property type="entry name" value="C-type_lectin/snaclec_domain"/>
</dbReference>
<keyword evidence="2" id="KW-0812">Transmembrane</keyword>
<feature type="domain" description="C-type lectin" evidence="4">
    <location>
        <begin position="897"/>
        <end position="1001"/>
    </location>
</feature>
<dbReference type="CDD" id="cd00037">
    <property type="entry name" value="CLECT"/>
    <property type="match status" value="10"/>
</dbReference>
<feature type="domain" description="C-type lectin" evidence="4">
    <location>
        <begin position="764"/>
        <end position="880"/>
    </location>
</feature>
<accession>A0A6P7SH86</accession>
<dbReference type="Proteomes" id="UP000515154">
    <property type="component" value="Linkage group LG6"/>
</dbReference>